<gene>
    <name evidence="2" type="ORF">SBRY_21039</name>
</gene>
<feature type="compositionally biased region" description="Basic and acidic residues" evidence="1">
    <location>
        <begin position="195"/>
        <end position="228"/>
    </location>
</feature>
<dbReference type="AlphaFoldDB" id="A0A9W4EAF2"/>
<evidence type="ECO:0000313" key="3">
    <source>
        <dbReference type="Proteomes" id="UP001153328"/>
    </source>
</evidence>
<feature type="compositionally biased region" description="Basic and acidic residues" evidence="1">
    <location>
        <begin position="237"/>
        <end position="247"/>
    </location>
</feature>
<dbReference type="EC" id="5.4.2.10" evidence="2"/>
<feature type="compositionally biased region" description="Basic residues" evidence="1">
    <location>
        <begin position="105"/>
        <end position="119"/>
    </location>
</feature>
<feature type="compositionally biased region" description="Basic residues" evidence="1">
    <location>
        <begin position="37"/>
        <end position="51"/>
    </location>
</feature>
<organism evidence="2 3">
    <name type="scientific">Actinacidiphila bryophytorum</name>
    <dbReference type="NCBI Taxonomy" id="1436133"/>
    <lineage>
        <taxon>Bacteria</taxon>
        <taxon>Bacillati</taxon>
        <taxon>Actinomycetota</taxon>
        <taxon>Actinomycetes</taxon>
        <taxon>Kitasatosporales</taxon>
        <taxon>Streptomycetaceae</taxon>
        <taxon>Actinacidiphila</taxon>
    </lineage>
</organism>
<feature type="compositionally biased region" description="Low complexity" evidence="1">
    <location>
        <begin position="175"/>
        <end position="185"/>
    </location>
</feature>
<protein>
    <submittedName>
        <fullName evidence="2">Phosphoglucosamine mutase</fullName>
        <ecNumber evidence="2">5.4.2.10</ecNumber>
    </submittedName>
</protein>
<evidence type="ECO:0000313" key="2">
    <source>
        <dbReference type="EMBL" id="CAG7634064.1"/>
    </source>
</evidence>
<feature type="region of interest" description="Disordered" evidence="1">
    <location>
        <begin position="1"/>
        <end position="259"/>
    </location>
</feature>
<feature type="compositionally biased region" description="Low complexity" evidence="1">
    <location>
        <begin position="146"/>
        <end position="167"/>
    </location>
</feature>
<feature type="compositionally biased region" description="Basic and acidic residues" evidence="1">
    <location>
        <begin position="1"/>
        <end position="14"/>
    </location>
</feature>
<sequence length="353" mass="38558">MLVLVRDGECDDRSAGAAAERGRRPPARQGTHAGQGRARHGRGRRGLRRQGPRPAARGALDAGDGGDRCGGRRDRHRRPRRGSGDRHGPAVRHRGDLGRHEQRRLAARLRRHLGQRRRPGSGAAAQLGGERAPQDQRPAARHTGPHHPSGAAHAGAAPGRAGQLARANGRHPRRGAPAGRRAAVVQRRHRVRQQRLLDAERRPADHESDPDVADRGAADRRAQRRAEHGFVVVGPGQDRRPGDRGRPEPGLPLDAQRRADPRARHVHLLGAVQPRPGPGRHRRRLLHGLRRVRLRRHRGGRRRFLSRRPAGPGNIPEINPGSAATSHVPVATWVCTTLLPHLPVTLRGAAVPP</sequence>
<dbReference type="EMBL" id="CAJVAX010000012">
    <property type="protein sequence ID" value="CAG7634064.1"/>
    <property type="molecule type" value="Genomic_DNA"/>
</dbReference>
<dbReference type="Proteomes" id="UP001153328">
    <property type="component" value="Unassembled WGS sequence"/>
</dbReference>
<proteinExistence type="predicted"/>
<feature type="compositionally biased region" description="Low complexity" evidence="1">
    <location>
        <begin position="52"/>
        <end position="62"/>
    </location>
</feature>
<keyword evidence="3" id="KW-1185">Reference proteome</keyword>
<feature type="compositionally biased region" description="Basic and acidic residues" evidence="1">
    <location>
        <begin position="82"/>
        <end position="104"/>
    </location>
</feature>
<name>A0A9W4EAF2_9ACTN</name>
<comment type="caution">
    <text evidence="2">The sequence shown here is derived from an EMBL/GenBank/DDBJ whole genome shotgun (WGS) entry which is preliminary data.</text>
</comment>
<dbReference type="GO" id="GO:0008966">
    <property type="term" value="F:phosphoglucosamine mutase activity"/>
    <property type="evidence" value="ECO:0007669"/>
    <property type="project" value="UniProtKB-EC"/>
</dbReference>
<evidence type="ECO:0000256" key="1">
    <source>
        <dbReference type="SAM" id="MobiDB-lite"/>
    </source>
</evidence>
<reference evidence="2" key="1">
    <citation type="submission" date="2021-06" db="EMBL/GenBank/DDBJ databases">
        <authorList>
            <person name="Arsene-Ploetze F."/>
        </authorList>
    </citation>
    <scope>NUCLEOTIDE SEQUENCE</scope>
    <source>
        <strain evidence="2">SBRY1</strain>
    </source>
</reference>
<keyword evidence="2" id="KW-0413">Isomerase</keyword>
<accession>A0A9W4EAF2</accession>